<evidence type="ECO:0000256" key="4">
    <source>
        <dbReference type="ARBA" id="ARBA00023027"/>
    </source>
</evidence>
<evidence type="ECO:0000256" key="5">
    <source>
        <dbReference type="ARBA" id="ARBA00024226"/>
    </source>
</evidence>
<protein>
    <recommendedName>
        <fullName evidence="5">aldehyde dehydrogenase (NAD(+))</fullName>
        <ecNumber evidence="5">1.2.1.3</ecNumber>
    </recommendedName>
</protein>
<dbReference type="InterPro" id="IPR016163">
    <property type="entry name" value="Ald_DH_C"/>
</dbReference>
<dbReference type="AlphaFoldDB" id="A0A1Y5HRV4"/>
<dbReference type="InterPro" id="IPR029510">
    <property type="entry name" value="Ald_DH_CS_GLU"/>
</dbReference>
<sequence>ALVCGNSLIWKPSSQCPLSALACHSLLVNTIKEFGGDPNLTSVLFGEKEQVKNMCGRREIKLVSATGSCDMGRAVGAQVAARMGRSLLELGGNNALIICPSCNLELAIRAVTFSALGTSGQRCTTLRRLIVHESLIEETLTRLKNIYKTIKIGDPFDETNLMGPVINERAVEKMQAAIGEAQSQGGQLILGGKLLESGVPVNGFYISPAIIKIAATANIVQQETFAPLLYIHSYLQFEEAIEIQNSVDQGLSSAIFTQDISEAERFMSVTGSDCGICNVNIGTSGAEIGGAFGGEKDTGGGRESGSDAWKNYMRRTTNTINYSKDLPLAQGISFEIPE</sequence>
<dbReference type="SUPFAM" id="SSF53720">
    <property type="entry name" value="ALDH-like"/>
    <property type="match status" value="1"/>
</dbReference>
<accession>A0A1Y5HRV4</accession>
<dbReference type="EC" id="1.2.1.3" evidence="5"/>
<evidence type="ECO:0000256" key="3">
    <source>
        <dbReference type="ARBA" id="ARBA00023002"/>
    </source>
</evidence>
<proteinExistence type="inferred from homology"/>
<dbReference type="Gene3D" id="3.40.605.10">
    <property type="entry name" value="Aldehyde Dehydrogenase, Chain A, domain 1"/>
    <property type="match status" value="1"/>
</dbReference>
<dbReference type="GO" id="GO:0004029">
    <property type="term" value="F:aldehyde dehydrogenase (NAD+) activity"/>
    <property type="evidence" value="ECO:0007669"/>
    <property type="project" value="UniProtKB-EC"/>
</dbReference>
<comment type="subunit">
    <text evidence="2">Homotetramer.</text>
</comment>
<feature type="active site" evidence="6">
    <location>
        <position position="89"/>
    </location>
</feature>
<dbReference type="Proteomes" id="UP000227088">
    <property type="component" value="Unassembled WGS sequence"/>
</dbReference>
<dbReference type="InterPro" id="IPR016161">
    <property type="entry name" value="Ald_DH/histidinol_DH"/>
</dbReference>
<keyword evidence="4" id="KW-0520">NAD</keyword>
<dbReference type="Gene3D" id="3.40.309.10">
    <property type="entry name" value="Aldehyde Dehydrogenase, Chain A, domain 2"/>
    <property type="match status" value="1"/>
</dbReference>
<organism evidence="9 10">
    <name type="scientific">Oleispira antarctica</name>
    <dbReference type="NCBI Taxonomy" id="188908"/>
    <lineage>
        <taxon>Bacteria</taxon>
        <taxon>Pseudomonadati</taxon>
        <taxon>Pseudomonadota</taxon>
        <taxon>Gammaproteobacteria</taxon>
        <taxon>Oceanospirillales</taxon>
        <taxon>Oceanospirillaceae</taxon>
        <taxon>Oleispira</taxon>
    </lineage>
</organism>
<dbReference type="Pfam" id="PF00171">
    <property type="entry name" value="Aldedh"/>
    <property type="match status" value="1"/>
</dbReference>
<dbReference type="PANTHER" id="PTHR43521:SF1">
    <property type="entry name" value="ALPHA-AMINOADIPIC SEMIALDEHYDE DEHYDROGENASE"/>
    <property type="match status" value="1"/>
</dbReference>
<evidence type="ECO:0000256" key="2">
    <source>
        <dbReference type="ARBA" id="ARBA00011881"/>
    </source>
</evidence>
<evidence type="ECO:0000259" key="8">
    <source>
        <dbReference type="Pfam" id="PF00171"/>
    </source>
</evidence>
<gene>
    <name evidence="9" type="ORF">A9R00_07980</name>
</gene>
<dbReference type="PROSITE" id="PS00687">
    <property type="entry name" value="ALDEHYDE_DEHYDR_GLU"/>
    <property type="match status" value="1"/>
</dbReference>
<dbReference type="InterPro" id="IPR015590">
    <property type="entry name" value="Aldehyde_DH_dom"/>
</dbReference>
<reference evidence="10" key="1">
    <citation type="journal article" date="2017" name="Proc. Natl. Acad. Sci. U.S.A.">
        <title>Simulation of Deepwater Horizon oil plume reveals substrate specialization within a complex community of hydrocarbon degraders.</title>
        <authorList>
            <person name="Hu P."/>
            <person name="Dubinsky E.A."/>
            <person name="Probst A.J."/>
            <person name="Wang J."/>
            <person name="Sieber C.M.K."/>
            <person name="Tom L.M."/>
            <person name="Gardinali P."/>
            <person name="Banfield J.F."/>
            <person name="Atlas R.M."/>
            <person name="Andersen G.L."/>
        </authorList>
    </citation>
    <scope>NUCLEOTIDE SEQUENCE [LARGE SCALE GENOMIC DNA]</scope>
</reference>
<name>A0A1Y5HRV4_OLEAN</name>
<feature type="non-terminal residue" evidence="9">
    <location>
        <position position="1"/>
    </location>
</feature>
<dbReference type="EMBL" id="MABE01000447">
    <property type="protein sequence ID" value="OUS40056.1"/>
    <property type="molecule type" value="Genomic_DNA"/>
</dbReference>
<dbReference type="InterPro" id="IPR016162">
    <property type="entry name" value="Ald_DH_N"/>
</dbReference>
<dbReference type="PANTHER" id="PTHR43521">
    <property type="entry name" value="ALPHA-AMINOADIPIC SEMIALDEHYDE DEHYDROGENASE"/>
    <property type="match status" value="1"/>
</dbReference>
<dbReference type="FunFam" id="3.40.309.10:FF:000018">
    <property type="entry name" value="Alpha-aminoadipic semialdehyde dehydrogenase"/>
    <property type="match status" value="1"/>
</dbReference>
<evidence type="ECO:0000256" key="7">
    <source>
        <dbReference type="RuleBase" id="RU003345"/>
    </source>
</evidence>
<evidence type="ECO:0000256" key="1">
    <source>
        <dbReference type="ARBA" id="ARBA00009986"/>
    </source>
</evidence>
<comment type="caution">
    <text evidence="9">The sequence shown here is derived from an EMBL/GenBank/DDBJ whole genome shotgun (WGS) entry which is preliminary data.</text>
</comment>
<evidence type="ECO:0000313" key="10">
    <source>
        <dbReference type="Proteomes" id="UP000227088"/>
    </source>
</evidence>
<comment type="similarity">
    <text evidence="1 7">Belongs to the aldehyde dehydrogenase family.</text>
</comment>
<evidence type="ECO:0000313" key="9">
    <source>
        <dbReference type="EMBL" id="OUS40056.1"/>
    </source>
</evidence>
<feature type="domain" description="Aldehyde dehydrogenase" evidence="8">
    <location>
        <begin position="1"/>
        <end position="316"/>
    </location>
</feature>
<keyword evidence="3 7" id="KW-0560">Oxidoreductase</keyword>
<dbReference type="InterPro" id="IPR044638">
    <property type="entry name" value="ALDH7A1-like"/>
</dbReference>
<evidence type="ECO:0000256" key="6">
    <source>
        <dbReference type="PROSITE-ProRule" id="PRU10007"/>
    </source>
</evidence>